<dbReference type="InterPro" id="IPR004360">
    <property type="entry name" value="Glyas_Fos-R_dOase_dom"/>
</dbReference>
<dbReference type="OrthoDB" id="115162at2"/>
<evidence type="ECO:0000259" key="1">
    <source>
        <dbReference type="PROSITE" id="PS51819"/>
    </source>
</evidence>
<dbReference type="Pfam" id="PF00903">
    <property type="entry name" value="Glyoxalase"/>
    <property type="match status" value="1"/>
</dbReference>
<sequence length="128" mass="13692">MPDLSGFHHVKLPVSDLDRSRAWYTTVLGLHVEIEFVEEGVVKGLALAAGGIRLALRHDPPRAAALAGFDPIALAVPTRDAVQAWRHRLDELGQAHGGVVTGHRGGAVLVGLHDPDGIEIRLYADETA</sequence>
<feature type="domain" description="VOC" evidence="1">
    <location>
        <begin position="6"/>
        <end position="125"/>
    </location>
</feature>
<dbReference type="InterPro" id="IPR029068">
    <property type="entry name" value="Glyas_Bleomycin-R_OHBP_Dase"/>
</dbReference>
<gene>
    <name evidence="2" type="ORF">Daura_23875</name>
</gene>
<dbReference type="AlphaFoldDB" id="A0A9Q9IT52"/>
<evidence type="ECO:0000313" key="2">
    <source>
        <dbReference type="EMBL" id="UWZ58935.1"/>
    </source>
</evidence>
<accession>A0A9Q9IT52</accession>
<dbReference type="PROSITE" id="PS51819">
    <property type="entry name" value="VOC"/>
    <property type="match status" value="1"/>
</dbReference>
<dbReference type="KEGG" id="daur:Daura_23875"/>
<dbReference type="Gene3D" id="3.10.180.10">
    <property type="entry name" value="2,3-Dihydroxybiphenyl 1,2-Dioxygenase, domain 1"/>
    <property type="match status" value="1"/>
</dbReference>
<evidence type="ECO:0000313" key="3">
    <source>
        <dbReference type="Proteomes" id="UP001058003"/>
    </source>
</evidence>
<dbReference type="RefSeq" id="WP_033361943.1">
    <property type="nucleotide sequence ID" value="NZ_CP073767.1"/>
</dbReference>
<reference evidence="2" key="1">
    <citation type="submission" date="2021-04" db="EMBL/GenBank/DDBJ databases">
        <title>Dactylosporangium aurantiacum NRRL B-8018 full assembly.</title>
        <authorList>
            <person name="Hartkoorn R.C."/>
            <person name="Beaudoing E."/>
            <person name="Hot D."/>
        </authorList>
    </citation>
    <scope>NUCLEOTIDE SEQUENCE</scope>
    <source>
        <strain evidence="2">NRRL B-8018</strain>
    </source>
</reference>
<organism evidence="2 3">
    <name type="scientific">Dactylosporangium aurantiacum</name>
    <dbReference type="NCBI Taxonomy" id="35754"/>
    <lineage>
        <taxon>Bacteria</taxon>
        <taxon>Bacillati</taxon>
        <taxon>Actinomycetota</taxon>
        <taxon>Actinomycetes</taxon>
        <taxon>Micromonosporales</taxon>
        <taxon>Micromonosporaceae</taxon>
        <taxon>Dactylosporangium</taxon>
    </lineage>
</organism>
<proteinExistence type="predicted"/>
<protein>
    <submittedName>
        <fullName evidence="2">VOC family protein</fullName>
    </submittedName>
</protein>
<dbReference type="Proteomes" id="UP001058003">
    <property type="component" value="Chromosome"/>
</dbReference>
<dbReference type="CDD" id="cd06587">
    <property type="entry name" value="VOC"/>
    <property type="match status" value="1"/>
</dbReference>
<dbReference type="InterPro" id="IPR037523">
    <property type="entry name" value="VOC_core"/>
</dbReference>
<dbReference type="EMBL" id="CP073767">
    <property type="protein sequence ID" value="UWZ58935.1"/>
    <property type="molecule type" value="Genomic_DNA"/>
</dbReference>
<dbReference type="SUPFAM" id="SSF54593">
    <property type="entry name" value="Glyoxalase/Bleomycin resistance protein/Dihydroxybiphenyl dioxygenase"/>
    <property type="match status" value="1"/>
</dbReference>
<name>A0A9Q9IT52_9ACTN</name>
<keyword evidence="3" id="KW-1185">Reference proteome</keyword>